<dbReference type="GO" id="GO:0005930">
    <property type="term" value="C:axoneme"/>
    <property type="evidence" value="ECO:0007669"/>
    <property type="project" value="UniProtKB-SubCell"/>
</dbReference>
<keyword evidence="10" id="KW-0969">Cilium</keyword>
<dbReference type="Gene3D" id="1.20.58.1120">
    <property type="match status" value="1"/>
</dbReference>
<evidence type="ECO:0000259" key="21">
    <source>
        <dbReference type="Pfam" id="PF12781"/>
    </source>
</evidence>
<dbReference type="Gene3D" id="3.20.180.20">
    <property type="entry name" value="Dynein heavy chain, N-terminal domain 2"/>
    <property type="match status" value="1"/>
</dbReference>
<keyword evidence="28" id="KW-1185">Reference proteome</keyword>
<keyword evidence="9 14" id="KW-0175">Coiled coil</keyword>
<dbReference type="InterPro" id="IPR035699">
    <property type="entry name" value="AAA_6"/>
</dbReference>
<dbReference type="InterPro" id="IPR054354">
    <property type="entry name" value="DYNC2H1-like_lid"/>
</dbReference>
<evidence type="ECO:0000256" key="14">
    <source>
        <dbReference type="SAM" id="Coils"/>
    </source>
</evidence>
<gene>
    <name evidence="26" type="ORF">SS50377_18281</name>
    <name evidence="27" type="ORF">SS50377_22534</name>
</gene>
<dbReference type="InterPro" id="IPR042228">
    <property type="entry name" value="Dynein_linker_3"/>
</dbReference>
<comment type="similarity">
    <text evidence="2">Belongs to the dynein heavy chain family.</text>
</comment>
<keyword evidence="13" id="KW-0966">Cell projection</keyword>
<dbReference type="EMBL" id="KI546166">
    <property type="protein sequence ID" value="EST41976.1"/>
    <property type="molecule type" value="Genomic_DNA"/>
</dbReference>
<name>V6LE55_9EUKA</name>
<dbReference type="GO" id="GO:0008569">
    <property type="term" value="F:minus-end-directed microtubule motor activity"/>
    <property type="evidence" value="ECO:0007669"/>
    <property type="project" value="InterPro"/>
</dbReference>
<evidence type="ECO:0000259" key="23">
    <source>
        <dbReference type="Pfam" id="PF18198"/>
    </source>
</evidence>
<keyword evidence="12" id="KW-0206">Cytoskeleton</keyword>
<dbReference type="Gene3D" id="1.20.140.100">
    <property type="entry name" value="Dynein heavy chain, N-terminal domain 2"/>
    <property type="match status" value="1"/>
</dbReference>
<evidence type="ECO:0000256" key="8">
    <source>
        <dbReference type="ARBA" id="ARBA00023017"/>
    </source>
</evidence>
<dbReference type="FunFam" id="3.10.490.20:FF:000009">
    <property type="entry name" value="Dynein heavy chain 4"/>
    <property type="match status" value="1"/>
</dbReference>
<dbReference type="Gene3D" id="6.10.140.1060">
    <property type="match status" value="1"/>
</dbReference>
<dbReference type="EMBL" id="AUWU02000003">
    <property type="protein sequence ID" value="KAH0574918.1"/>
    <property type="molecule type" value="Genomic_DNA"/>
</dbReference>
<dbReference type="FunFam" id="1.10.8.710:FF:000001">
    <property type="entry name" value="Dynein axonemal heavy chain 2"/>
    <property type="match status" value="1"/>
</dbReference>
<dbReference type="Pfam" id="PF12775">
    <property type="entry name" value="AAA_7"/>
    <property type="match status" value="2"/>
</dbReference>
<dbReference type="InterPro" id="IPR043160">
    <property type="entry name" value="Dynein_C_barrel"/>
</dbReference>
<dbReference type="InterPro" id="IPR035706">
    <property type="entry name" value="AAA_9"/>
</dbReference>
<feature type="compositionally biased region" description="Acidic residues" evidence="15">
    <location>
        <begin position="2744"/>
        <end position="2753"/>
    </location>
</feature>
<evidence type="ECO:0000256" key="4">
    <source>
        <dbReference type="ARBA" id="ARBA00022701"/>
    </source>
</evidence>
<evidence type="ECO:0000313" key="27">
    <source>
        <dbReference type="EMBL" id="KAH0574918.1"/>
    </source>
</evidence>
<evidence type="ECO:0000256" key="12">
    <source>
        <dbReference type="ARBA" id="ARBA00023212"/>
    </source>
</evidence>
<dbReference type="SUPFAM" id="SSF52540">
    <property type="entry name" value="P-loop containing nucleoside triphosphate hydrolases"/>
    <property type="match status" value="4"/>
</dbReference>
<dbReference type="Pfam" id="PF18198">
    <property type="entry name" value="AAA_lid_11"/>
    <property type="match status" value="1"/>
</dbReference>
<dbReference type="OrthoDB" id="5593012at2759"/>
<evidence type="ECO:0000256" key="5">
    <source>
        <dbReference type="ARBA" id="ARBA00022737"/>
    </source>
</evidence>
<keyword evidence="5" id="KW-0677">Repeat</keyword>
<feature type="domain" description="Dynein heavy chain AAA 5 extension" evidence="22">
    <location>
        <begin position="2278"/>
        <end position="2365"/>
    </location>
</feature>
<sequence>MPPKPRASDLIRDKIRDIENAARFARPATTANFNENDYSQFDSDAVRPNFVPLNEALHDTAIAHESEVIPSYLPDNEVFHRAAMHSDQSLPAYPFQPKTSAAADAPRQRNAETAKIVNSEHLTKEMRRSDDAIAYFARTPDKATVKLVFCKPTSNQADRIYNPYSLDVVCKQDTEILPVYYTISQNGVMRIVNEEAAKKIDFSAEISQLREGKIEINTNGPKIIYKKVTEDEDTESLLSTKKSPELTDTMFLTKKCNVLSAFLEDSTEFVQLDRWILESSSFNILRNFKFFREFYARKSLENWIAFRKFKKFCRNRAFQQYNLFVAKGHFLTCLQQINEVLVQIRDNQVIDSFATFEYENDNYSKNKSSATPTNNIKAWNDSQNRVQSHITSLIENANESILTFIMNLCAELHKHASDKTDEENAKLPLFLKQKMLKSKSITQTKAEQLDKRKAVRTAQNELKSIYKLIQLVDQLFIEVLLQMLQNSCQQLSININTNKEIRPSTSNGVIQSEISFNSENELFFEPSLDVIHDNFIQTINNTISLCNKPNQLSKFEALKEYFILGQSEQRNGSQTIVQISANDYEFQDYLSQIESHIAQQTQELKDRSNDYNELQPLWIFLSAFNEKEYSQQQRNLSCNIKELLQEDFVQYALNISLIPSSDIKDDVENAIENARNNYGTRPLEREIAKFRSWQAKLGKQAPAIPSGFAQLDARSLLQKLQPVPITGLKAVENTALTVMSEIRTDANDKIQAHIKAISQQPSELEAYSAFIKYLETVDVDLEILIQKVQLCDDIMQLLTSQNLIQTQVPQALWTNYNKGQSLDELYAQDAKLNPPILGLGLKLNIQDRSDLEALHTSLNILQQKRSQAENFAQQIYQSQVNNMISKVDNINKSTGDVQQQLISGPSTDQNAEPTQVIINLKELIQKVENLEQDTEEIAGHSGVINNWLETSEKKKKKQDKNQDHKVNPITENIDSTKLKIKGFQTDLQTRLSLWERLNEWKIFEQYLIYDPWITVCFVGVKQEEQEEEEVEDEKEHEEEVQEDTQEPDESLKLLLKFKEMNVENSVSYVSEVMKDANKFTRLLNDDPVAVYYKQSVTQMRHKSQLLMDLGNTAMDDVHWQEIFDLIDGQQYSYTSQFTLFNLLKSGVLAKKGEVAAISAKATGEFNLKKQLTQIQKQWQQTKFKCKEYAARSNPNSLILNGVDDLFQQLDDSLAIVQSMSGSRFIAGIREQVNNMEKQLTDFSDILDEWVKCQQGWLYLESIFAPPDIKAQLPAENEIFQEVDRFWHSILEQAKKANSVLDVSHPEFKVPGQQESILVILQNHNESLEKVQKRLEDYLETKRLAFPRFYFISNDELLQILAQTTDVGTVRPFLRKIFEALSDFTLETIDGQVNILDMISPEGEHVIFEDKVVPEGGLVEVWLNALEHEMFNTLRVKQMRCLQTSPAYGAERKQWIFEHPAQCILAGGQCVYTDAVENALYDDAQLGTRYMMEQVKDTMITQIEELSELIINTQSAIQRKIITPIIVLEVFSRDVCYNMLDKTCDAYSQLPSDFGWQKQLRHYWTIEGEQSDDPKFKNTGAGDNNFGTGELELRQTDFKFISGYEYYGVNMRLVVTPLTTKCYLTLTSAISRGFGGNPLGPAGTGKTETSKDLIKTLQVSCLIFNCSDGLDHKSMAKFFCGLAMSGSFSVFDEFNRILIDTLSVISQQILTIQNAVRAKKKYFTFEQHAELKLNCRVGFFITYNPDYGGRTELPESVKALFRPIAMIVPDYALIAENFLFSEGYKNGKVLSRKMTQLYKLSSEQLSQQFHYDFGMRAIKSILYMAGRLKATSTGNESEDNLLIRAMLDSNIPKFLADDIDLFNGIVQDLFPGLEMPATNYGALEAEVKKCLVNRGLQANPEFVVKILQAYDTHVIRHGQMFVGETLTGKTIARQVLAEAITNLAGTQPQFLPVEEHLLSAKSITMAELYGELNLITNDWTDGLIAVLARKILTDLGKKHFIVFDSPVDPIWIENLNTVLDDSKMFCLANGERIRLNDYSNIMVEVADLSQASPATVSRCGMVYFSSKFLSNEIIFRSLTIDSISFMTKLFNLIVMEEFNIILLDLREKYEDLAAKKVFDDEPDTPYTAVQPQELTRIETELLGSYPDQLKDFLYFEQVALRMTMSIANKLVKQFIAIFNPLIELFRLQYQEEIQTYNFQQVINVVHVLESLINERIAFSKQKIIQENEKNTKAKKKAQDINPDTQIEQLSAKDEFLRFLPNKTDLDERMSTGLAPITSILIDQRLIFSLAWGFGGTLKSDFTSDFDKQIRQLVRTDREGLTQEQIAALMSLTNNMPPTEASGSNGKQLTIFDWKIDNQSRYYSQWNPENKMFGSSKFNYNIILQGGSIYDMIVPTTQFVKICTVVQSLLRSNANVYLCGSTGTSKTSIVKTVFSRTVGAQSNEDKKDDKKEGEGEQQAVQMQDVSVDYFLEQSPLDASVQELPFSAQTKAVAVENAIFEKLDKKRKNLFAPSNGRSQHYIFIDDADMPTYDKFGAQPPNELIRQLSYQGGCYDRQKLTFKQVEGLQFIYASQQPGAGRNYIDPRLTSKFVVLSCPEVSNQAMNSIFNSLLTGFFGVKINNTEFTAEVKNTSKLAVAALVDLYNEVRTNIRATPLKSHYSFNLRDVARVIGGIFAVKPKEIATIGNVLSLLIHESQRVFRDRLTDGDDEEIFDNLLYKTFISYFKPAYDEIHKEVVEGEEVHKDEQEEEIEDDEDRQAVKVGPDNYGTTPQEWNDKLVEIAGCQLDSQSLLFGRWTNQTGVTPDIAPYKNLNNNDEEQKQALVSILNSVYDEEPEDQSKDEIDFEILLNQKEDTNLRLVLFKDAISHFSRLFRVLSQPAGHSLCIGLSGSGRKSLLKLVATAIEASIVEPTASRMYGLNELYDELKRCFLITADQGDKFKPIVLLLTETSLDSADAFLEVINGVLNGVPLPITVWKKEEIEKVKEIAQQVVSKEDLEAIEGGGKKKDYTNAQLWDVFYRTARANFHVCLCFSPVGEKLRKRLRQFPALVNCTTIDWYTVWNNEALLEVAKSFLQQVHKVLFDKYTINEIAKTCVSVHDASNTFAQSYFAKTKTMVYVTPPMFISFLQLFKSILQKSVGGLKQRDNILSKGLTKLTETSEQVAGMKVQLTELQPVLAESVAATEKLLEKLSVEQEEAGTIRVNVEAEGKEVAKIVASAQEIKDDVEADLAEAMPAYLSAMKALQNFDKNSVTELKSFKQPPIAVKQTLEAVLTLFESPKIDWDSALKLVQDMNFISRVMNFDKDHMKPKVLRALRKYTQNPDFTIDKVENSSKAAKCLYQWCQAMDVYAKVASEVEPKKLKLEGAEAELDKQQKALAVKQKELAEVEAKLADLQKTYEDSVNKRTQLENQIKETELRLTRAEQLVNGLKSEHESWKVQISQISDNMKSSVGDALLGSAIIAYLGPYTSDERKKIILGWKENVFKTIESEDDKIFVSQAFTLDTYSATADPREIRKWKQKCQLPGDSGSIQSAIIVTASKRYPFLIDPELQGINWLKKMLEHHKLVGANIDTMARDLENAITTGAPFVVENATEDLDSTLSSVLRKEIARNMIKVGDKSVSFNPTFALYLTTRKRKIDLSPDIQASASVINMSVSSEGLEEQLLSLVLQVEDPQSELSRDEAAGKLADAKDEQQKQQDTVLEMLANSTGNILDDSNLINALQQSKEVTERIVVTIGECEESTKISNQKRELYREVAIRGRILYEAIAGLSTLDPMYTYSIDFFKNLFTKTLQAVPQSNNKVYEMIKSVTETCFIAVCRGIFERHKPVFAFMIASGIQRQNSELSSKQWEIFTNDTLVKEVKNSDVDEEFYDKLSDALSLKQINRLVVFTNTAGISEKVLEILQKKAEVFKEFCKYETIESYPTFQFADIEIATLYNEMSPFQKLNFLKIINPIRLLFYLPIYTRSVMQDELYVSPPNFNMADAFSDCSSIVPLIFVLSAGSDPMLMLQQYVHSQEKTHKFFTLALGQGQGVIADGLLERAIENGEWVCLQNCHLCESWMPQLQKHVEKLQDMNTSGTLSADFRLIMTSMPSRIFPSSVLAQSIKISNEPPRGVKQNILMSYQVMAENYHNEMPDEPKLINLWKRSLFCLSFFYSSLLERRRFGPVCYNSKYDFTIQDIQISQKFIYQYLVDSFAVKFAGQTPSITQMVENVPYKPLCYMIGNVAFGGRISDALDTRCVDTIMSSLLNTKLFDEKRQMCVENQDYTAPDFSLDYKQVMEYIQKNFPIVEKPSLFGLNDNAELTYQQTESNNIIESILSMMPTDSVGEGTTVAKIDQKVLIGAEEILQKIPADLDINSVKMPLKIKLQNGNYMPSPLSSVLRQECARYNKLLKIIRQLFADVQLAVKGLAIMSSELDEIYQGILGNKLPNVVKAASFPTLKNLSSYVTDLVKRVEFFRNWANMCPSEEQPQRQLNEFCQNKDVQYLILGQLDGYIPTQFWLGAFHFPHGFFTGILQHHARVYALSIDRLSFQTNAVNTDEQVNTIEQTLFDGVLLTGLKSEGCQWNFKNEHIDESDFGKILTDMPAIWFRPVLQIDNTGKYAMPLYTTTNRFGVLTTTGLSSNYVMNMNLPSKKEGNWWIQRGAAAFIQDPY</sequence>
<dbReference type="Pfam" id="PF12781">
    <property type="entry name" value="AAA_9"/>
    <property type="match status" value="1"/>
</dbReference>
<dbReference type="Pfam" id="PF03028">
    <property type="entry name" value="Dynein_heavy"/>
    <property type="match status" value="1"/>
</dbReference>
<reference evidence="26 27" key="1">
    <citation type="journal article" date="2014" name="PLoS Genet.">
        <title>The Genome of Spironucleus salmonicida Highlights a Fish Pathogen Adapted to Fluctuating Environments.</title>
        <authorList>
            <person name="Xu F."/>
            <person name="Jerlstrom-Hultqvist J."/>
            <person name="Einarsson E."/>
            <person name="Astvaldsson A."/>
            <person name="Svard S.G."/>
            <person name="Andersson J.O."/>
        </authorList>
    </citation>
    <scope>NUCLEOTIDE SEQUENCE</scope>
    <source>
        <strain evidence="27">ATCC 50377</strain>
    </source>
</reference>
<keyword evidence="7" id="KW-0067">ATP-binding</keyword>
<evidence type="ECO:0000259" key="20">
    <source>
        <dbReference type="Pfam" id="PF12780"/>
    </source>
</evidence>
<reference evidence="27" key="2">
    <citation type="submission" date="2020-12" db="EMBL/GenBank/DDBJ databases">
        <title>New Spironucleus salmonicida genome in near-complete chromosomes.</title>
        <authorList>
            <person name="Xu F."/>
            <person name="Kurt Z."/>
            <person name="Jimenez-Gonzalez A."/>
            <person name="Astvaldsson A."/>
            <person name="Andersson J.O."/>
            <person name="Svard S.G."/>
        </authorList>
    </citation>
    <scope>NUCLEOTIDE SEQUENCE</scope>
    <source>
        <strain evidence="27">ATCC 50377</strain>
    </source>
</reference>
<evidence type="ECO:0000256" key="3">
    <source>
        <dbReference type="ARBA" id="ARBA00022490"/>
    </source>
</evidence>
<dbReference type="Pfam" id="PF17852">
    <property type="entry name" value="Dynein_AAA_lid"/>
    <property type="match status" value="1"/>
</dbReference>
<evidence type="ECO:0000259" key="19">
    <source>
        <dbReference type="Pfam" id="PF12777"/>
    </source>
</evidence>
<dbReference type="GO" id="GO:0005524">
    <property type="term" value="F:ATP binding"/>
    <property type="evidence" value="ECO:0007669"/>
    <property type="project" value="UniProtKB-KW"/>
</dbReference>
<evidence type="ECO:0000259" key="16">
    <source>
        <dbReference type="Pfam" id="PF03028"/>
    </source>
</evidence>
<dbReference type="Gene3D" id="1.20.920.20">
    <property type="match status" value="1"/>
</dbReference>
<evidence type="ECO:0000256" key="7">
    <source>
        <dbReference type="ARBA" id="ARBA00022840"/>
    </source>
</evidence>
<dbReference type="InterPro" id="IPR026983">
    <property type="entry name" value="DHC"/>
</dbReference>
<evidence type="ECO:0000259" key="22">
    <source>
        <dbReference type="Pfam" id="PF17852"/>
    </source>
</evidence>
<dbReference type="Pfam" id="PF08393">
    <property type="entry name" value="DHC_N2"/>
    <property type="match status" value="1"/>
</dbReference>
<dbReference type="Gene3D" id="3.10.490.20">
    <property type="match status" value="1"/>
</dbReference>
<feature type="coiled-coil region" evidence="14">
    <location>
        <begin position="3359"/>
        <end position="3428"/>
    </location>
</feature>
<dbReference type="InterPro" id="IPR013602">
    <property type="entry name" value="Dynein_heavy_linker"/>
</dbReference>
<dbReference type="GO" id="GO:0007018">
    <property type="term" value="P:microtubule-based movement"/>
    <property type="evidence" value="ECO:0007669"/>
    <property type="project" value="InterPro"/>
</dbReference>
<dbReference type="Pfam" id="PF12777">
    <property type="entry name" value="MT"/>
    <property type="match status" value="1"/>
</dbReference>
<evidence type="ECO:0000256" key="9">
    <source>
        <dbReference type="ARBA" id="ARBA00023054"/>
    </source>
</evidence>
<dbReference type="GO" id="GO:0045505">
    <property type="term" value="F:dynein intermediate chain binding"/>
    <property type="evidence" value="ECO:0007669"/>
    <property type="project" value="InterPro"/>
</dbReference>
<accession>V6LE55</accession>
<dbReference type="Pfam" id="PF22597">
    <property type="entry name" value="DYN_lid"/>
    <property type="match status" value="1"/>
</dbReference>
<feature type="domain" description="Dynein heavy chain linker" evidence="17">
    <location>
        <begin position="1033"/>
        <end position="1435"/>
    </location>
</feature>
<keyword evidence="11" id="KW-0505">Motor protein</keyword>
<dbReference type="PANTHER" id="PTHR46961:SF8">
    <property type="entry name" value="DYNEIN AXONEMAL HEAVY CHAIN 7"/>
    <property type="match status" value="1"/>
</dbReference>
<feature type="domain" description="Dynein heavy chain ATP-binding dynein motor region" evidence="21">
    <location>
        <begin position="3511"/>
        <end position="3727"/>
    </location>
</feature>
<evidence type="ECO:0000256" key="13">
    <source>
        <dbReference type="ARBA" id="ARBA00023273"/>
    </source>
</evidence>
<dbReference type="InterPro" id="IPR042219">
    <property type="entry name" value="AAA_lid_11_sf"/>
</dbReference>
<dbReference type="Gene3D" id="1.20.920.30">
    <property type="match status" value="1"/>
</dbReference>
<dbReference type="FunFam" id="1.20.920.20:FF:000001">
    <property type="entry name" value="dynein heavy chain 2, axonemal"/>
    <property type="match status" value="1"/>
</dbReference>
<feature type="domain" description="Dynein heavy chain C-terminal" evidence="24">
    <location>
        <begin position="4301"/>
        <end position="4641"/>
    </location>
</feature>
<evidence type="ECO:0000256" key="10">
    <source>
        <dbReference type="ARBA" id="ARBA00023069"/>
    </source>
</evidence>
<protein>
    <submittedName>
        <fullName evidence="26">Dynein heavy chain</fullName>
    </submittedName>
</protein>
<keyword evidence="6" id="KW-0547">Nucleotide-binding</keyword>
<dbReference type="GO" id="GO:0030286">
    <property type="term" value="C:dynein complex"/>
    <property type="evidence" value="ECO:0007669"/>
    <property type="project" value="UniProtKB-KW"/>
</dbReference>
<dbReference type="Gene3D" id="1.10.8.710">
    <property type="match status" value="1"/>
</dbReference>
<dbReference type="InterPro" id="IPR041658">
    <property type="entry name" value="AAA_lid_11"/>
</dbReference>
<dbReference type="FunFam" id="3.40.50.300:FF:000362">
    <property type="entry name" value="Dynein, axonemal, heavy chain 6"/>
    <property type="match status" value="1"/>
</dbReference>
<feature type="region of interest" description="Disordered" evidence="15">
    <location>
        <begin position="1024"/>
        <end position="1048"/>
    </location>
</feature>
<keyword evidence="8" id="KW-0243">Dynein</keyword>
<dbReference type="GO" id="GO:0051959">
    <property type="term" value="F:dynein light intermediate chain binding"/>
    <property type="evidence" value="ECO:0007669"/>
    <property type="project" value="InterPro"/>
</dbReference>
<feature type="region of interest" description="Disordered" evidence="15">
    <location>
        <begin position="2737"/>
        <end position="2764"/>
    </location>
</feature>
<dbReference type="InterPro" id="IPR041466">
    <property type="entry name" value="Dynein_AAA5_ext"/>
</dbReference>
<dbReference type="Proteomes" id="UP000018208">
    <property type="component" value="Unassembled WGS sequence"/>
</dbReference>
<keyword evidence="3" id="KW-0963">Cytoplasm</keyword>
<feature type="domain" description="Dynein heavy chain AAA module D4" evidence="20">
    <location>
        <begin position="2854"/>
        <end position="3130"/>
    </location>
</feature>
<dbReference type="InterPro" id="IPR004273">
    <property type="entry name" value="Dynein_heavy_D6_P-loop"/>
</dbReference>
<evidence type="ECO:0000256" key="2">
    <source>
        <dbReference type="ARBA" id="ARBA00008887"/>
    </source>
</evidence>
<feature type="domain" description="Dynein 2 heavy chain 1 cytoplasmic ATPase lid" evidence="25">
    <location>
        <begin position="2625"/>
        <end position="2706"/>
    </location>
</feature>
<dbReference type="InterPro" id="IPR042222">
    <property type="entry name" value="Dynein_2_N"/>
</dbReference>
<evidence type="ECO:0000256" key="1">
    <source>
        <dbReference type="ARBA" id="ARBA00004430"/>
    </source>
</evidence>
<dbReference type="GO" id="GO:0005874">
    <property type="term" value="C:microtubule"/>
    <property type="evidence" value="ECO:0007669"/>
    <property type="project" value="UniProtKB-KW"/>
</dbReference>
<dbReference type="InterPro" id="IPR027417">
    <property type="entry name" value="P-loop_NTPase"/>
</dbReference>
<dbReference type="Gene3D" id="1.20.1270.280">
    <property type="match status" value="1"/>
</dbReference>
<dbReference type="FunFam" id="3.40.50.300:FF:000063">
    <property type="entry name" value="dynein heavy chain 6, axonemal"/>
    <property type="match status" value="1"/>
</dbReference>
<dbReference type="Pfam" id="PF12780">
    <property type="entry name" value="AAA_8"/>
    <property type="match status" value="1"/>
</dbReference>
<dbReference type="InterPro" id="IPR041228">
    <property type="entry name" value="Dynein_C"/>
</dbReference>
<dbReference type="InterPro" id="IPR043157">
    <property type="entry name" value="Dynein_AAA1S"/>
</dbReference>
<dbReference type="FunFam" id="3.20.180.20:FF:000001">
    <property type="entry name" value="Dynein axonemal heavy chain 5"/>
    <property type="match status" value="1"/>
</dbReference>
<evidence type="ECO:0000256" key="11">
    <source>
        <dbReference type="ARBA" id="ARBA00023175"/>
    </source>
</evidence>
<comment type="subcellular location">
    <subcellularLocation>
        <location evidence="1">Cytoplasm</location>
        <location evidence="1">Cytoskeleton</location>
        <location evidence="1">Cilium axoneme</location>
    </subcellularLocation>
</comment>
<evidence type="ECO:0000259" key="17">
    <source>
        <dbReference type="Pfam" id="PF08393"/>
    </source>
</evidence>
<feature type="domain" description="Dynein heavy chain region D6 P-loop" evidence="16">
    <location>
        <begin position="3986"/>
        <end position="4101"/>
    </location>
</feature>
<feature type="domain" description="Dynein heavy chain hydrolytic ATP-binding dynein motor region" evidence="18">
    <location>
        <begin position="1602"/>
        <end position="1929"/>
    </location>
</feature>
<feature type="domain" description="Dynein heavy chain coiled coil stalk" evidence="19">
    <location>
        <begin position="3145"/>
        <end position="3472"/>
    </location>
</feature>
<feature type="domain" description="Dynein heavy chain AAA lid" evidence="23">
    <location>
        <begin position="4138"/>
        <end position="4295"/>
    </location>
</feature>
<keyword evidence="4" id="KW-0493">Microtubule</keyword>
<dbReference type="VEuPathDB" id="GiardiaDB:SS50377_22534"/>
<dbReference type="Pfam" id="PF18199">
    <property type="entry name" value="Dynein_C"/>
    <property type="match status" value="1"/>
</dbReference>
<evidence type="ECO:0000259" key="24">
    <source>
        <dbReference type="Pfam" id="PF18199"/>
    </source>
</evidence>
<evidence type="ECO:0000256" key="15">
    <source>
        <dbReference type="SAM" id="MobiDB-lite"/>
    </source>
</evidence>
<evidence type="ECO:0000259" key="18">
    <source>
        <dbReference type="Pfam" id="PF12774"/>
    </source>
</evidence>
<dbReference type="Gene3D" id="3.40.50.300">
    <property type="entry name" value="P-loop containing nucleotide triphosphate hydrolases"/>
    <property type="match status" value="6"/>
</dbReference>
<dbReference type="Pfam" id="PF12774">
    <property type="entry name" value="AAA_6"/>
    <property type="match status" value="1"/>
</dbReference>
<proteinExistence type="inferred from homology"/>
<dbReference type="FunFam" id="1.20.140.100:FF:000001">
    <property type="entry name" value="dynein heavy chain 17, axonemal"/>
    <property type="match status" value="1"/>
</dbReference>
<evidence type="ECO:0000259" key="25">
    <source>
        <dbReference type="Pfam" id="PF22597"/>
    </source>
</evidence>
<evidence type="ECO:0000313" key="28">
    <source>
        <dbReference type="Proteomes" id="UP000018208"/>
    </source>
</evidence>
<organism evidence="26">
    <name type="scientific">Spironucleus salmonicida</name>
    <dbReference type="NCBI Taxonomy" id="348837"/>
    <lineage>
        <taxon>Eukaryota</taxon>
        <taxon>Metamonada</taxon>
        <taxon>Diplomonadida</taxon>
        <taxon>Hexamitidae</taxon>
        <taxon>Hexamitinae</taxon>
        <taxon>Spironucleus</taxon>
    </lineage>
</organism>
<evidence type="ECO:0000313" key="26">
    <source>
        <dbReference type="EMBL" id="EST41976.1"/>
    </source>
</evidence>
<evidence type="ECO:0000256" key="6">
    <source>
        <dbReference type="ARBA" id="ARBA00022741"/>
    </source>
</evidence>
<dbReference type="PANTHER" id="PTHR46961">
    <property type="entry name" value="DYNEIN HEAVY CHAIN 1, AXONEMAL-LIKE PROTEIN"/>
    <property type="match status" value="1"/>
</dbReference>
<dbReference type="InterPro" id="IPR024743">
    <property type="entry name" value="Dynein_HC_stalk"/>
</dbReference>
<dbReference type="InterPro" id="IPR024317">
    <property type="entry name" value="Dynein_heavy_chain_D4_dom"/>
</dbReference>
<dbReference type="Gene3D" id="1.10.8.720">
    <property type="entry name" value="Region D6 of dynein motor"/>
    <property type="match status" value="1"/>
</dbReference>
<dbReference type="Gene3D" id="1.10.8.1220">
    <property type="match status" value="1"/>
</dbReference>
<dbReference type="Gene3D" id="1.10.287.2620">
    <property type="match status" value="1"/>
</dbReference>